<accession>A0A4R8R6X6</accession>
<dbReference type="InterPro" id="IPR007569">
    <property type="entry name" value="DUF559"/>
</dbReference>
<reference evidence="2 3" key="1">
    <citation type="journal article" date="2019" name="Sci. Rep.">
        <title>Extended insight into the Mycobacterium chelonae-abscessus complex through whole genome sequencing of Mycobacterium salmoniphilum outbreak and Mycobacterium salmoniphilum-like strains.</title>
        <authorList>
            <person name="Behra P.R.K."/>
            <person name="Das S."/>
            <person name="Pettersson B.M.F."/>
            <person name="Shirreff L."/>
            <person name="DuCote T."/>
            <person name="Jacobsson K.G."/>
            <person name="Ennis D.G."/>
            <person name="Kirsebom L.A."/>
        </authorList>
    </citation>
    <scope>NUCLEOTIDE SEQUENCE [LARGE SCALE GENOMIC DNA]</scope>
    <source>
        <strain evidence="2 3">CCUG 63697</strain>
    </source>
</reference>
<dbReference type="RefSeq" id="WP_078332565.1">
    <property type="nucleotide sequence ID" value="NZ_MAFQ01000001.1"/>
</dbReference>
<dbReference type="AlphaFoldDB" id="A0A4R8R6X6"/>
<keyword evidence="3" id="KW-1185">Reference proteome</keyword>
<comment type="caution">
    <text evidence="2">The sequence shown here is derived from an EMBL/GenBank/DDBJ whole genome shotgun (WGS) entry which is preliminary data.</text>
</comment>
<dbReference type="Pfam" id="PF04480">
    <property type="entry name" value="DUF559"/>
    <property type="match status" value="1"/>
</dbReference>
<protein>
    <recommendedName>
        <fullName evidence="1">DUF559 domain-containing protein</fullName>
    </recommendedName>
</protein>
<evidence type="ECO:0000259" key="1">
    <source>
        <dbReference type="Pfam" id="PF04480"/>
    </source>
</evidence>
<evidence type="ECO:0000313" key="2">
    <source>
        <dbReference type="EMBL" id="TDZ51971.1"/>
    </source>
</evidence>
<feature type="domain" description="DUF559" evidence="1">
    <location>
        <begin position="226"/>
        <end position="291"/>
    </location>
</feature>
<gene>
    <name evidence="2" type="ORF">CCUG63697_00442</name>
</gene>
<proteinExistence type="predicted"/>
<dbReference type="SUPFAM" id="SSF52980">
    <property type="entry name" value="Restriction endonuclease-like"/>
    <property type="match status" value="1"/>
</dbReference>
<dbReference type="InterPro" id="IPR011335">
    <property type="entry name" value="Restrct_endonuc-II-like"/>
</dbReference>
<dbReference type="EMBL" id="PECC01000026">
    <property type="protein sequence ID" value="TDZ51971.1"/>
    <property type="molecule type" value="Genomic_DNA"/>
</dbReference>
<dbReference type="Proteomes" id="UP000295165">
    <property type="component" value="Unassembled WGS sequence"/>
</dbReference>
<dbReference type="Gene3D" id="3.40.960.10">
    <property type="entry name" value="VSR Endonuclease"/>
    <property type="match status" value="1"/>
</dbReference>
<evidence type="ECO:0000313" key="3">
    <source>
        <dbReference type="Proteomes" id="UP000295165"/>
    </source>
</evidence>
<sequence length="312" mass="34086">MSVAGVMLRAMGEILWPFRSTEMLSTGAMTEHHLRTRYRQLYPSIYVPRDAEVSATQRAHAAWLWTERGGVIAGVAASAVYGAKWVAAGATVDVIHRHHKTAAGLRVHRDVLMDNEIAQVKGLAVTSAARTAFDLGRWLPESAAVERIDALMAATGVATTEIAAVMDVHKGVRGLARLADTLNLVDGGSESPQETRTRLLLVRSGLPRPRTQIQVFNRYGDFVARIDMGWEELKVGVEFDGAQHWLDARQRSRDIDRASELAAEGWVIVHVSADMLRHRAGTVVARVDEALRNAAKPTTSASLTRISAQISA</sequence>
<name>A0A4R8R6X6_9MYCO</name>
<organism evidence="2 3">
    <name type="scientific">Mycobacteroides franklinii</name>
    <dbReference type="NCBI Taxonomy" id="948102"/>
    <lineage>
        <taxon>Bacteria</taxon>
        <taxon>Bacillati</taxon>
        <taxon>Actinomycetota</taxon>
        <taxon>Actinomycetes</taxon>
        <taxon>Mycobacteriales</taxon>
        <taxon>Mycobacteriaceae</taxon>
        <taxon>Mycobacteroides</taxon>
    </lineage>
</organism>